<name>A0ABQ9WSF4_9EUKA</name>
<sequence>MSLSHQASRLKWIKCGSAHFTSNSLLRPSDEQSPPPPPEQPRQRSSNTRSSSIHSSTPALRAPATQTQPLTHNPPLVRHQTALGVEGQLVACSRGIQNM</sequence>
<dbReference type="Proteomes" id="UP001281761">
    <property type="component" value="Unassembled WGS sequence"/>
</dbReference>
<keyword evidence="3" id="KW-1185">Reference proteome</keyword>
<proteinExistence type="predicted"/>
<evidence type="ECO:0000313" key="2">
    <source>
        <dbReference type="EMBL" id="KAK2942428.1"/>
    </source>
</evidence>
<accession>A0ABQ9WSF4</accession>
<feature type="region of interest" description="Disordered" evidence="1">
    <location>
        <begin position="22"/>
        <end position="85"/>
    </location>
</feature>
<feature type="compositionally biased region" description="Low complexity" evidence="1">
    <location>
        <begin position="43"/>
        <end position="56"/>
    </location>
</feature>
<evidence type="ECO:0000256" key="1">
    <source>
        <dbReference type="SAM" id="MobiDB-lite"/>
    </source>
</evidence>
<organism evidence="2 3">
    <name type="scientific">Blattamonas nauphoetae</name>
    <dbReference type="NCBI Taxonomy" id="2049346"/>
    <lineage>
        <taxon>Eukaryota</taxon>
        <taxon>Metamonada</taxon>
        <taxon>Preaxostyla</taxon>
        <taxon>Oxymonadida</taxon>
        <taxon>Blattamonas</taxon>
    </lineage>
</organism>
<comment type="caution">
    <text evidence="2">The sequence shown here is derived from an EMBL/GenBank/DDBJ whole genome shotgun (WGS) entry which is preliminary data.</text>
</comment>
<evidence type="ECO:0000313" key="3">
    <source>
        <dbReference type="Proteomes" id="UP001281761"/>
    </source>
</evidence>
<dbReference type="EMBL" id="JARBJD010000409">
    <property type="protein sequence ID" value="KAK2942428.1"/>
    <property type="molecule type" value="Genomic_DNA"/>
</dbReference>
<reference evidence="2 3" key="1">
    <citation type="journal article" date="2022" name="bioRxiv">
        <title>Genomics of Preaxostyla Flagellates Illuminates Evolutionary Transitions and the Path Towards Mitochondrial Loss.</title>
        <authorList>
            <person name="Novak L.V.F."/>
            <person name="Treitli S.C."/>
            <person name="Pyrih J."/>
            <person name="Halakuc P."/>
            <person name="Pipaliya S.V."/>
            <person name="Vacek V."/>
            <person name="Brzon O."/>
            <person name="Soukal P."/>
            <person name="Eme L."/>
            <person name="Dacks J.B."/>
            <person name="Karnkowska A."/>
            <person name="Elias M."/>
            <person name="Hampl V."/>
        </authorList>
    </citation>
    <scope>NUCLEOTIDE SEQUENCE [LARGE SCALE GENOMIC DNA]</scope>
    <source>
        <strain evidence="2">NAU3</strain>
        <tissue evidence="2">Gut</tissue>
    </source>
</reference>
<protein>
    <submittedName>
        <fullName evidence="2">Uncharacterized protein</fullName>
    </submittedName>
</protein>
<gene>
    <name evidence="2" type="ORF">BLNAU_22661</name>
</gene>